<dbReference type="RefSeq" id="WP_260278725.1">
    <property type="nucleotide sequence ID" value="NZ_JANAVZ010000023.1"/>
</dbReference>
<keyword evidence="1" id="KW-0812">Transmembrane</keyword>
<evidence type="ECO:0000256" key="1">
    <source>
        <dbReference type="SAM" id="Phobius"/>
    </source>
</evidence>
<protein>
    <submittedName>
        <fullName evidence="2">Uncharacterized protein</fullName>
    </submittedName>
</protein>
<feature type="transmembrane region" description="Helical" evidence="1">
    <location>
        <begin position="32"/>
        <end position="59"/>
    </location>
</feature>
<keyword evidence="3" id="KW-1185">Reference proteome</keyword>
<dbReference type="EMBL" id="JANAVZ010000023">
    <property type="protein sequence ID" value="MCT4334859.1"/>
    <property type="molecule type" value="Genomic_DNA"/>
</dbReference>
<proteinExistence type="predicted"/>
<feature type="transmembrane region" description="Helical" evidence="1">
    <location>
        <begin position="98"/>
        <end position="117"/>
    </location>
</feature>
<accession>A0ABT2KFU2</accession>
<feature type="transmembrane region" description="Helical" evidence="1">
    <location>
        <begin position="71"/>
        <end position="92"/>
    </location>
</feature>
<comment type="caution">
    <text evidence="2">The sequence shown here is derived from an EMBL/GenBank/DDBJ whole genome shotgun (WGS) entry which is preliminary data.</text>
</comment>
<organism evidence="2 3">
    <name type="scientific">Paracoccus maritimus</name>
    <dbReference type="NCBI Taxonomy" id="2933292"/>
    <lineage>
        <taxon>Bacteria</taxon>
        <taxon>Pseudomonadati</taxon>
        <taxon>Pseudomonadota</taxon>
        <taxon>Alphaproteobacteria</taxon>
        <taxon>Rhodobacterales</taxon>
        <taxon>Paracoccaceae</taxon>
        <taxon>Paracoccus</taxon>
    </lineage>
</organism>
<keyword evidence="1" id="KW-1133">Transmembrane helix</keyword>
<gene>
    <name evidence="2" type="ORF">MU516_18630</name>
</gene>
<sequence>MQAACLVSSVVAGALGALIAWLADFGMVTIFLSFWATGTTALILTASLQIIFSVVSRWWWAQSISFRFHTILLQSCIVAGAGIGSLILVLLGSVSTSAAFLGFVLILASPAWLTYALDSHLGPPMPSRPRGYL</sequence>
<keyword evidence="1" id="KW-0472">Membrane</keyword>
<name>A0ABT2KFU2_9RHOB</name>
<evidence type="ECO:0000313" key="2">
    <source>
        <dbReference type="EMBL" id="MCT4334859.1"/>
    </source>
</evidence>
<evidence type="ECO:0000313" key="3">
    <source>
        <dbReference type="Proteomes" id="UP001320702"/>
    </source>
</evidence>
<reference evidence="2 3" key="1">
    <citation type="submission" date="2022-04" db="EMBL/GenBank/DDBJ databases">
        <title>Paracoccus sp. YLB-12 draft genome sequence.</title>
        <authorList>
            <person name="Yu L."/>
        </authorList>
    </citation>
    <scope>NUCLEOTIDE SEQUENCE [LARGE SCALE GENOMIC DNA]</scope>
    <source>
        <strain evidence="2 3">YLB-12</strain>
    </source>
</reference>
<dbReference type="Proteomes" id="UP001320702">
    <property type="component" value="Unassembled WGS sequence"/>
</dbReference>